<dbReference type="OrthoDB" id="657918at2759"/>
<dbReference type="SUPFAM" id="SSF54001">
    <property type="entry name" value="Cysteine proteinases"/>
    <property type="match status" value="1"/>
</dbReference>
<organism evidence="1 2">
    <name type="scientific">Eragrostis curvula</name>
    <name type="common">weeping love grass</name>
    <dbReference type="NCBI Taxonomy" id="38414"/>
    <lineage>
        <taxon>Eukaryota</taxon>
        <taxon>Viridiplantae</taxon>
        <taxon>Streptophyta</taxon>
        <taxon>Embryophyta</taxon>
        <taxon>Tracheophyta</taxon>
        <taxon>Spermatophyta</taxon>
        <taxon>Magnoliopsida</taxon>
        <taxon>Liliopsida</taxon>
        <taxon>Poales</taxon>
        <taxon>Poaceae</taxon>
        <taxon>PACMAD clade</taxon>
        <taxon>Chloridoideae</taxon>
        <taxon>Eragrostideae</taxon>
        <taxon>Eragrostidinae</taxon>
        <taxon>Eragrostis</taxon>
    </lineage>
</organism>
<dbReference type="AlphaFoldDB" id="A0A5J9T2K3"/>
<accession>A0A5J9T2K3</accession>
<dbReference type="Gene3D" id="3.40.395.10">
    <property type="entry name" value="Adenoviral Proteinase, Chain A"/>
    <property type="match status" value="1"/>
</dbReference>
<protein>
    <recommendedName>
        <fullName evidence="3">Ubiquitin-like protease family profile domain-containing protein</fullName>
    </recommendedName>
</protein>
<comment type="caution">
    <text evidence="1">The sequence shown here is derived from an EMBL/GenBank/DDBJ whole genome shotgun (WGS) entry which is preliminary data.</text>
</comment>
<keyword evidence="2" id="KW-1185">Reference proteome</keyword>
<dbReference type="Gramene" id="TVU05565">
    <property type="protein sequence ID" value="TVU05565"/>
    <property type="gene ID" value="EJB05_48731"/>
</dbReference>
<dbReference type="InterPro" id="IPR038765">
    <property type="entry name" value="Papain-like_cys_pep_sf"/>
</dbReference>
<name>A0A5J9T2K3_9POAL</name>
<dbReference type="EMBL" id="RWGY01000051">
    <property type="protein sequence ID" value="TVU05565.1"/>
    <property type="molecule type" value="Genomic_DNA"/>
</dbReference>
<feature type="non-terminal residue" evidence="1">
    <location>
        <position position="1"/>
    </location>
</feature>
<evidence type="ECO:0000313" key="2">
    <source>
        <dbReference type="Proteomes" id="UP000324897"/>
    </source>
</evidence>
<evidence type="ECO:0000313" key="1">
    <source>
        <dbReference type="EMBL" id="TVU05565.1"/>
    </source>
</evidence>
<reference evidence="1 2" key="1">
    <citation type="journal article" date="2019" name="Sci. Rep.">
        <title>A high-quality genome of Eragrostis curvula grass provides insights into Poaceae evolution and supports new strategies to enhance forage quality.</title>
        <authorList>
            <person name="Carballo J."/>
            <person name="Santos B.A.C.M."/>
            <person name="Zappacosta D."/>
            <person name="Garbus I."/>
            <person name="Selva J.P."/>
            <person name="Gallo C.A."/>
            <person name="Diaz A."/>
            <person name="Albertini E."/>
            <person name="Caccamo M."/>
            <person name="Echenique V."/>
        </authorList>
    </citation>
    <scope>NUCLEOTIDE SEQUENCE [LARGE SCALE GENOMIC DNA]</scope>
    <source>
        <strain evidence="2">cv. Victoria</strain>
        <tissue evidence="1">Leaf</tissue>
    </source>
</reference>
<gene>
    <name evidence="1" type="ORF">EJB05_48731</name>
</gene>
<dbReference type="Proteomes" id="UP000324897">
    <property type="component" value="Unassembled WGS sequence"/>
</dbReference>
<evidence type="ECO:0008006" key="3">
    <source>
        <dbReference type="Google" id="ProtNLM"/>
    </source>
</evidence>
<proteinExistence type="predicted"/>
<sequence length="250" mass="28607">DAIDISNLDDSPVANMRVTPNLQKFSKPQSCKAILHNKNNSVPVQTNISPEVVFLKESNVFDRANRLAKSLDSLYNSSLTYSQNPDQDVNLPAVKSQAHCQNIATPAVERLNMPRFFRDESTSGGKMPHYGPRRVVRPQKNREVYIPSFEVAWNRYIHLNHTEEGIDMHFEQYEPIYPAVPRQTNLIDCGIHTLMGLEYWRSPRTVLTSIYTAADVPKIRIKMANELMFLPNNLGMKRLVLCYGKEDDDE</sequence>